<protein>
    <recommendedName>
        <fullName evidence="3">histidine kinase</fullName>
        <ecNumber evidence="3">2.7.13.3</ecNumber>
    </recommendedName>
</protein>
<evidence type="ECO:0000313" key="16">
    <source>
        <dbReference type="Proteomes" id="UP000824083"/>
    </source>
</evidence>
<dbReference type="AlphaFoldDB" id="A0A9D1LFQ2"/>
<comment type="subcellular location">
    <subcellularLocation>
        <location evidence="2">Cell inner membrane</location>
        <topology evidence="2">Multi-pass membrane protein</topology>
    </subcellularLocation>
</comment>
<dbReference type="Gene3D" id="3.30.565.10">
    <property type="entry name" value="Histidine kinase-like ATPase, C-terminal domain"/>
    <property type="match status" value="1"/>
</dbReference>
<dbReference type="SMART" id="SM00387">
    <property type="entry name" value="HATPase_c"/>
    <property type="match status" value="1"/>
</dbReference>
<sequence length="439" mass="48155">MYSIRDRLLWTFCIALILAGVAATYMTFISARGEVDRFLDIELQQIALSLSTHTDGRLPDVKPSGSDEQHIVIQLLDTTSGQTHLSSGLPSPFPVTDIEGFANIRHEGQTWRIFALKTVHNISIITAQPVDVRVKLAFTSALHILQPLVLLLPFLVVAVWLLVGQGLASLNRTAKIVSTRSSTSLEPLPVKGLPVEVKQLVLALNDLLAKLEQSLEAQKRFASDAAHELRTPLTALKLQVQLAERAKTEESRQKAFGRLHAGIDRATGLVQQLLVIARLDPDAHKKPFVSVKLNEVIVAVADELTVLAQQKNITLETAAEAIAVAGMEDALKLLITNLTDNAIRYTQPNGRIRLSVKREQDAAVIEVSDNGPGIAHEERKRVFDRFYRALGTKAQGHGLGLAIVKRIVEIHHGSIVIDDGLEGKGTTMRIRLPLITQNI</sequence>
<keyword evidence="8" id="KW-0418">Kinase</keyword>
<dbReference type="PROSITE" id="PS50109">
    <property type="entry name" value="HIS_KIN"/>
    <property type="match status" value="1"/>
</dbReference>
<comment type="caution">
    <text evidence="15">The sequence shown here is derived from an EMBL/GenBank/DDBJ whole genome shotgun (WGS) entry which is preliminary data.</text>
</comment>
<reference evidence="15" key="2">
    <citation type="journal article" date="2021" name="PeerJ">
        <title>Extensive microbial diversity within the chicken gut microbiome revealed by metagenomics and culture.</title>
        <authorList>
            <person name="Gilroy R."/>
            <person name="Ravi A."/>
            <person name="Getino M."/>
            <person name="Pursley I."/>
            <person name="Horton D.L."/>
            <person name="Alikhan N.F."/>
            <person name="Baker D."/>
            <person name="Gharbi K."/>
            <person name="Hall N."/>
            <person name="Watson M."/>
            <person name="Adriaenssens E.M."/>
            <person name="Foster-Nyarko E."/>
            <person name="Jarju S."/>
            <person name="Secka A."/>
            <person name="Antonio M."/>
            <person name="Oren A."/>
            <person name="Chaudhuri R.R."/>
            <person name="La Ragione R."/>
            <person name="Hildebrand F."/>
            <person name="Pallen M.J."/>
        </authorList>
    </citation>
    <scope>NUCLEOTIDE SEQUENCE</scope>
    <source>
        <strain evidence="15">7463</strain>
    </source>
</reference>
<dbReference type="InterPro" id="IPR003594">
    <property type="entry name" value="HATPase_dom"/>
</dbReference>
<dbReference type="PANTHER" id="PTHR45436:SF14">
    <property type="entry name" value="SENSOR PROTEIN QSEC"/>
    <property type="match status" value="1"/>
</dbReference>
<proteinExistence type="predicted"/>
<dbReference type="InterPro" id="IPR005467">
    <property type="entry name" value="His_kinase_dom"/>
</dbReference>
<keyword evidence="10 13" id="KW-1133">Transmembrane helix</keyword>
<dbReference type="InterPro" id="IPR036097">
    <property type="entry name" value="HisK_dim/P_sf"/>
</dbReference>
<dbReference type="InterPro" id="IPR036890">
    <property type="entry name" value="HATPase_C_sf"/>
</dbReference>
<feature type="domain" description="Histidine kinase" evidence="14">
    <location>
        <begin position="224"/>
        <end position="436"/>
    </location>
</feature>
<dbReference type="GO" id="GO:0005524">
    <property type="term" value="F:ATP binding"/>
    <property type="evidence" value="ECO:0007669"/>
    <property type="project" value="UniProtKB-KW"/>
</dbReference>
<reference evidence="15" key="1">
    <citation type="submission" date="2020-10" db="EMBL/GenBank/DDBJ databases">
        <authorList>
            <person name="Gilroy R."/>
        </authorList>
    </citation>
    <scope>NUCLEOTIDE SEQUENCE</scope>
    <source>
        <strain evidence="15">7463</strain>
    </source>
</reference>
<keyword evidence="7" id="KW-0547">Nucleotide-binding</keyword>
<dbReference type="Proteomes" id="UP000824083">
    <property type="component" value="Unassembled WGS sequence"/>
</dbReference>
<dbReference type="GO" id="GO:0005886">
    <property type="term" value="C:plasma membrane"/>
    <property type="evidence" value="ECO:0007669"/>
    <property type="project" value="UniProtKB-SubCell"/>
</dbReference>
<evidence type="ECO:0000256" key="6">
    <source>
        <dbReference type="ARBA" id="ARBA00022692"/>
    </source>
</evidence>
<keyword evidence="4" id="KW-0597">Phosphoprotein</keyword>
<dbReference type="Gene3D" id="1.10.287.130">
    <property type="match status" value="1"/>
</dbReference>
<keyword evidence="5" id="KW-0808">Transferase</keyword>
<gene>
    <name evidence="15" type="ORF">IAC56_01745</name>
</gene>
<evidence type="ECO:0000256" key="12">
    <source>
        <dbReference type="ARBA" id="ARBA00023136"/>
    </source>
</evidence>
<dbReference type="GO" id="GO:0000155">
    <property type="term" value="F:phosphorelay sensor kinase activity"/>
    <property type="evidence" value="ECO:0007669"/>
    <property type="project" value="InterPro"/>
</dbReference>
<dbReference type="Pfam" id="PF02518">
    <property type="entry name" value="HATPase_c"/>
    <property type="match status" value="1"/>
</dbReference>
<evidence type="ECO:0000256" key="1">
    <source>
        <dbReference type="ARBA" id="ARBA00000085"/>
    </source>
</evidence>
<evidence type="ECO:0000256" key="10">
    <source>
        <dbReference type="ARBA" id="ARBA00022989"/>
    </source>
</evidence>
<evidence type="ECO:0000256" key="9">
    <source>
        <dbReference type="ARBA" id="ARBA00022840"/>
    </source>
</evidence>
<evidence type="ECO:0000256" key="7">
    <source>
        <dbReference type="ARBA" id="ARBA00022741"/>
    </source>
</evidence>
<keyword evidence="9 15" id="KW-0067">ATP-binding</keyword>
<evidence type="ECO:0000256" key="11">
    <source>
        <dbReference type="ARBA" id="ARBA00023012"/>
    </source>
</evidence>
<evidence type="ECO:0000259" key="14">
    <source>
        <dbReference type="PROSITE" id="PS50109"/>
    </source>
</evidence>
<dbReference type="EMBL" id="DVMY01000031">
    <property type="protein sequence ID" value="HIU36987.1"/>
    <property type="molecule type" value="Genomic_DNA"/>
</dbReference>
<keyword evidence="6 13" id="KW-0812">Transmembrane</keyword>
<dbReference type="PRINTS" id="PR00344">
    <property type="entry name" value="BCTRLSENSOR"/>
</dbReference>
<dbReference type="Pfam" id="PF00512">
    <property type="entry name" value="HisKA"/>
    <property type="match status" value="1"/>
</dbReference>
<keyword evidence="11" id="KW-0902">Two-component regulatory system</keyword>
<comment type="catalytic activity">
    <reaction evidence="1">
        <text>ATP + protein L-histidine = ADP + protein N-phospho-L-histidine.</text>
        <dbReference type="EC" id="2.7.13.3"/>
    </reaction>
</comment>
<dbReference type="SMART" id="SM00388">
    <property type="entry name" value="HisKA"/>
    <property type="match status" value="1"/>
</dbReference>
<dbReference type="FunFam" id="3.30.565.10:FF:000006">
    <property type="entry name" value="Sensor histidine kinase WalK"/>
    <property type="match status" value="1"/>
</dbReference>
<dbReference type="InterPro" id="IPR050428">
    <property type="entry name" value="TCS_sensor_his_kinase"/>
</dbReference>
<dbReference type="InterPro" id="IPR003661">
    <property type="entry name" value="HisK_dim/P_dom"/>
</dbReference>
<dbReference type="InterPro" id="IPR004358">
    <property type="entry name" value="Sig_transdc_His_kin-like_C"/>
</dbReference>
<accession>A0A9D1LFQ2</accession>
<dbReference type="CDD" id="cd00082">
    <property type="entry name" value="HisKA"/>
    <property type="match status" value="1"/>
</dbReference>
<evidence type="ECO:0000313" key="15">
    <source>
        <dbReference type="EMBL" id="HIU36987.1"/>
    </source>
</evidence>
<dbReference type="SUPFAM" id="SSF47384">
    <property type="entry name" value="Homodimeric domain of signal transducing histidine kinase"/>
    <property type="match status" value="1"/>
</dbReference>
<evidence type="ECO:0000256" key="13">
    <source>
        <dbReference type="SAM" id="Phobius"/>
    </source>
</evidence>
<dbReference type="EC" id="2.7.13.3" evidence="3"/>
<evidence type="ECO:0000256" key="3">
    <source>
        <dbReference type="ARBA" id="ARBA00012438"/>
    </source>
</evidence>
<evidence type="ECO:0000256" key="4">
    <source>
        <dbReference type="ARBA" id="ARBA00022553"/>
    </source>
</evidence>
<keyword evidence="12 13" id="KW-0472">Membrane</keyword>
<name>A0A9D1LFQ2_9BURK</name>
<dbReference type="CDD" id="cd00075">
    <property type="entry name" value="HATPase"/>
    <property type="match status" value="1"/>
</dbReference>
<dbReference type="SUPFAM" id="SSF55874">
    <property type="entry name" value="ATPase domain of HSP90 chaperone/DNA topoisomerase II/histidine kinase"/>
    <property type="match status" value="1"/>
</dbReference>
<organism evidence="15 16">
    <name type="scientific">Candidatus Aphodousia faecigallinarum</name>
    <dbReference type="NCBI Taxonomy" id="2840677"/>
    <lineage>
        <taxon>Bacteria</taxon>
        <taxon>Pseudomonadati</taxon>
        <taxon>Pseudomonadota</taxon>
        <taxon>Betaproteobacteria</taxon>
        <taxon>Burkholderiales</taxon>
        <taxon>Sutterellaceae</taxon>
        <taxon>Sutterellaceae incertae sedis</taxon>
        <taxon>Candidatus Aphodousia</taxon>
    </lineage>
</organism>
<feature type="transmembrane region" description="Helical" evidence="13">
    <location>
        <begin position="144"/>
        <end position="163"/>
    </location>
</feature>
<evidence type="ECO:0000256" key="8">
    <source>
        <dbReference type="ARBA" id="ARBA00022777"/>
    </source>
</evidence>
<evidence type="ECO:0000256" key="2">
    <source>
        <dbReference type="ARBA" id="ARBA00004429"/>
    </source>
</evidence>
<evidence type="ECO:0000256" key="5">
    <source>
        <dbReference type="ARBA" id="ARBA00022679"/>
    </source>
</evidence>
<dbReference type="PANTHER" id="PTHR45436">
    <property type="entry name" value="SENSOR HISTIDINE KINASE YKOH"/>
    <property type="match status" value="1"/>
</dbReference>